<dbReference type="EC" id="2.7.7.6" evidence="1"/>
<keyword evidence="1" id="KW-0808">Transferase</keyword>
<name>A0ABD1GVA5_SALDI</name>
<comment type="caution">
    <text evidence="1">The sequence shown here is derived from an EMBL/GenBank/DDBJ whole genome shotgun (WGS) entry which is preliminary data.</text>
</comment>
<protein>
    <submittedName>
        <fullName evidence="1">DNA-directed RNA polymerase</fullName>
        <ecNumber evidence="1">2.7.7.6</ecNumber>
    </submittedName>
</protein>
<accession>A0ABD1GVA5</accession>
<reference evidence="1 2" key="1">
    <citation type="submission" date="2024-06" db="EMBL/GenBank/DDBJ databases">
        <title>A chromosome level genome sequence of Diviner's sage (Salvia divinorum).</title>
        <authorList>
            <person name="Ford S.A."/>
            <person name="Ro D.-K."/>
            <person name="Ness R.W."/>
            <person name="Phillips M.A."/>
        </authorList>
    </citation>
    <scope>NUCLEOTIDE SEQUENCE [LARGE SCALE GENOMIC DNA]</scope>
    <source>
        <strain evidence="1">SAF-2024a</strain>
        <tissue evidence="1">Leaf</tissue>
    </source>
</reference>
<keyword evidence="1" id="KW-0240">DNA-directed RNA polymerase</keyword>
<dbReference type="Proteomes" id="UP001567538">
    <property type="component" value="Unassembled WGS sequence"/>
</dbReference>
<sequence length="92" mass="10407">MIRSTLLRTAPPPSSLLIFLNSLLVTPNSARVREFGQRITVDETTEVYRKLFEFRGTPNELSARVLERYKLSKASKVSTSVCLKFACEISLN</sequence>
<dbReference type="GO" id="GO:0000428">
    <property type="term" value="C:DNA-directed RNA polymerase complex"/>
    <property type="evidence" value="ECO:0007669"/>
    <property type="project" value="UniProtKB-KW"/>
</dbReference>
<evidence type="ECO:0000313" key="1">
    <source>
        <dbReference type="EMBL" id="KAL1548085.1"/>
    </source>
</evidence>
<keyword evidence="1" id="KW-0804">Transcription</keyword>
<dbReference type="AlphaFoldDB" id="A0ABD1GVA5"/>
<keyword evidence="2" id="KW-1185">Reference proteome</keyword>
<gene>
    <name evidence="1" type="ORF">AAHA92_16364</name>
</gene>
<proteinExistence type="predicted"/>
<organism evidence="1 2">
    <name type="scientific">Salvia divinorum</name>
    <name type="common">Maria pastora</name>
    <name type="synonym">Diviner's sage</name>
    <dbReference type="NCBI Taxonomy" id="28513"/>
    <lineage>
        <taxon>Eukaryota</taxon>
        <taxon>Viridiplantae</taxon>
        <taxon>Streptophyta</taxon>
        <taxon>Embryophyta</taxon>
        <taxon>Tracheophyta</taxon>
        <taxon>Spermatophyta</taxon>
        <taxon>Magnoliopsida</taxon>
        <taxon>eudicotyledons</taxon>
        <taxon>Gunneridae</taxon>
        <taxon>Pentapetalae</taxon>
        <taxon>asterids</taxon>
        <taxon>lamiids</taxon>
        <taxon>Lamiales</taxon>
        <taxon>Lamiaceae</taxon>
        <taxon>Nepetoideae</taxon>
        <taxon>Mentheae</taxon>
        <taxon>Salviinae</taxon>
        <taxon>Salvia</taxon>
        <taxon>Salvia subgen. Calosphace</taxon>
    </lineage>
</organism>
<dbReference type="GO" id="GO:0003899">
    <property type="term" value="F:DNA-directed RNA polymerase activity"/>
    <property type="evidence" value="ECO:0007669"/>
    <property type="project" value="UniProtKB-EC"/>
</dbReference>
<evidence type="ECO:0000313" key="2">
    <source>
        <dbReference type="Proteomes" id="UP001567538"/>
    </source>
</evidence>
<keyword evidence="1" id="KW-0548">Nucleotidyltransferase</keyword>
<dbReference type="EMBL" id="JBEAFC010000007">
    <property type="protein sequence ID" value="KAL1548085.1"/>
    <property type="molecule type" value="Genomic_DNA"/>
</dbReference>